<dbReference type="GO" id="GO:0020037">
    <property type="term" value="F:heme binding"/>
    <property type="evidence" value="ECO:0007669"/>
    <property type="project" value="InterPro"/>
</dbReference>
<feature type="binding site" description="covalent" evidence="8">
    <location>
        <position position="196"/>
    </location>
    <ligand>
        <name>heme c</name>
        <dbReference type="ChEBI" id="CHEBI:61717"/>
        <label>2</label>
    </ligand>
</feature>
<feature type="binding site" description="covalent" evidence="8">
    <location>
        <position position="193"/>
    </location>
    <ligand>
        <name>heme c</name>
        <dbReference type="ChEBI" id="CHEBI:61717"/>
        <label>2</label>
    </ligand>
</feature>
<keyword evidence="7 9" id="KW-0408">Iron</keyword>
<keyword evidence="5" id="KW-0574">Periplasm</keyword>
<keyword evidence="12" id="KW-1185">Reference proteome</keyword>
<dbReference type="InterPro" id="IPR026259">
    <property type="entry name" value="MauG/Cytc_peroxidase"/>
</dbReference>
<dbReference type="GO" id="GO:0046872">
    <property type="term" value="F:metal ion binding"/>
    <property type="evidence" value="ECO:0007669"/>
    <property type="project" value="UniProtKB-KW"/>
</dbReference>
<sequence length="298" mass="33691">MIFRVFFISVLLFSTIFARDLFHAITPIENANDYDPDRAFLGKELFFDTRLSPKKISCHACHNLEGKISGTSQTCNLPVPTILNASLNYYFGLDGQFSSLEDSIKAVIEDTDLYASSSTFMIKQIKKNPYYVEKFQEIYGTNIISYKNIINALAEFIRALKTPSRFDKFLLGDDDILSQEEKKGYNVFVKKGCVACHNGTNIGDGITIKIRQNNGTIQNHRVPTLRNILRTAPYMRINSPNIYAAITWLKNSIIGLHVTHTDIAQIIIFFEALNGDTPLILKATSAEELKMLLDEQLD</sequence>
<dbReference type="InterPro" id="IPR009056">
    <property type="entry name" value="Cyt_c-like_dom"/>
</dbReference>
<keyword evidence="3 9" id="KW-0479">Metal-binding</keyword>
<evidence type="ECO:0000256" key="4">
    <source>
        <dbReference type="ARBA" id="ARBA00022729"/>
    </source>
</evidence>
<name>A0A7H9CIW5_9BACT</name>
<dbReference type="GO" id="GO:0009055">
    <property type="term" value="F:electron transfer activity"/>
    <property type="evidence" value="ECO:0007669"/>
    <property type="project" value="InterPro"/>
</dbReference>
<reference evidence="11 12" key="1">
    <citation type="submission" date="2020-02" db="EMBL/GenBank/DDBJ databases">
        <title>Complete genome sequence of the novel Campylobacter species Candidatus Campylobacter infans.</title>
        <authorList>
            <person name="Duim B."/>
            <person name="Zomer A."/>
            <person name="van der Graaf L."/>
            <person name="Wagenaar J."/>
        </authorList>
    </citation>
    <scope>NUCLEOTIDE SEQUENCE [LARGE SCALE GENOMIC DNA]</scope>
    <source>
        <strain evidence="11 12">19S00001</strain>
    </source>
</reference>
<comment type="subcellular location">
    <subcellularLocation>
        <location evidence="1">Periplasm</location>
    </subcellularLocation>
</comment>
<dbReference type="PIRSF" id="PIRSF000294">
    <property type="entry name" value="Cytochrome-c_peroxidase"/>
    <property type="match status" value="1"/>
</dbReference>
<evidence type="ECO:0000313" key="11">
    <source>
        <dbReference type="EMBL" id="QLI06067.1"/>
    </source>
</evidence>
<dbReference type="AlphaFoldDB" id="A0A7H9CIW5"/>
<dbReference type="GO" id="GO:0004130">
    <property type="term" value="F:cytochrome-c peroxidase activity"/>
    <property type="evidence" value="ECO:0007669"/>
    <property type="project" value="TreeGrafter"/>
</dbReference>
<keyword evidence="11" id="KW-0575">Peroxidase</keyword>
<evidence type="ECO:0000256" key="7">
    <source>
        <dbReference type="ARBA" id="ARBA00023004"/>
    </source>
</evidence>
<dbReference type="Gene3D" id="1.10.760.10">
    <property type="entry name" value="Cytochrome c-like domain"/>
    <property type="match status" value="2"/>
</dbReference>
<feature type="binding site" description="axial binding residue" evidence="9">
    <location>
        <position position="62"/>
    </location>
    <ligand>
        <name>heme c</name>
        <dbReference type="ChEBI" id="CHEBI:61717"/>
        <label>1</label>
    </ligand>
    <ligandPart>
        <name>Fe</name>
        <dbReference type="ChEBI" id="CHEBI:18248"/>
    </ligandPart>
</feature>
<feature type="binding site" description="covalent" evidence="8">
    <location>
        <position position="61"/>
    </location>
    <ligand>
        <name>heme c</name>
        <dbReference type="ChEBI" id="CHEBI:61717"/>
        <label>1</label>
    </ligand>
</feature>
<evidence type="ECO:0000256" key="3">
    <source>
        <dbReference type="ARBA" id="ARBA00022723"/>
    </source>
</evidence>
<protein>
    <submittedName>
        <fullName evidence="11">Cytochrome c peroxidase</fullName>
    </submittedName>
</protein>
<proteinExistence type="predicted"/>
<dbReference type="EMBL" id="CP049075">
    <property type="protein sequence ID" value="QLI06067.1"/>
    <property type="molecule type" value="Genomic_DNA"/>
</dbReference>
<evidence type="ECO:0000313" key="12">
    <source>
        <dbReference type="Proteomes" id="UP000509414"/>
    </source>
</evidence>
<dbReference type="PANTHER" id="PTHR30600:SF7">
    <property type="entry name" value="CYTOCHROME C PEROXIDASE-RELATED"/>
    <property type="match status" value="1"/>
</dbReference>
<evidence type="ECO:0000256" key="9">
    <source>
        <dbReference type="PIRSR" id="PIRSR000294-2"/>
    </source>
</evidence>
<dbReference type="InterPro" id="IPR004852">
    <property type="entry name" value="Di-haem_cyt_c_peroxidsae"/>
</dbReference>
<dbReference type="RefSeq" id="WP_179975163.1">
    <property type="nucleotide sequence ID" value="NZ_CP049075.1"/>
</dbReference>
<keyword evidence="4" id="KW-0732">Signal</keyword>
<dbReference type="Proteomes" id="UP000509414">
    <property type="component" value="Chromosome"/>
</dbReference>
<gene>
    <name evidence="11" type="ORF">CINF_1592</name>
</gene>
<dbReference type="PROSITE" id="PS51007">
    <property type="entry name" value="CYTC"/>
    <property type="match status" value="1"/>
</dbReference>
<evidence type="ECO:0000256" key="1">
    <source>
        <dbReference type="ARBA" id="ARBA00004418"/>
    </source>
</evidence>
<evidence type="ECO:0000256" key="5">
    <source>
        <dbReference type="ARBA" id="ARBA00022764"/>
    </source>
</evidence>
<dbReference type="SUPFAM" id="SSF46626">
    <property type="entry name" value="Cytochrome c"/>
    <property type="match status" value="2"/>
</dbReference>
<keyword evidence="6" id="KW-0560">Oxidoreductase</keyword>
<comment type="PTM">
    <text evidence="8">Binds 2 heme groups per subunit.</text>
</comment>
<feature type="domain" description="Cytochrome c" evidence="10">
    <location>
        <begin position="179"/>
        <end position="274"/>
    </location>
</feature>
<feature type="binding site" description="axial binding residue" evidence="9">
    <location>
        <position position="197"/>
    </location>
    <ligand>
        <name>heme c</name>
        <dbReference type="ChEBI" id="CHEBI:61717"/>
        <label>2</label>
    </ligand>
    <ligandPart>
        <name>Fe</name>
        <dbReference type="ChEBI" id="CHEBI:18248"/>
    </ligandPart>
</feature>
<organism evidence="11 12">
    <name type="scientific">Candidatus Campylobacter infans</name>
    <dbReference type="NCBI Taxonomy" id="2561898"/>
    <lineage>
        <taxon>Bacteria</taxon>
        <taxon>Pseudomonadati</taxon>
        <taxon>Campylobacterota</taxon>
        <taxon>Epsilonproteobacteria</taxon>
        <taxon>Campylobacterales</taxon>
        <taxon>Campylobacteraceae</taxon>
        <taxon>Campylobacter</taxon>
    </lineage>
</organism>
<evidence type="ECO:0000256" key="6">
    <source>
        <dbReference type="ARBA" id="ARBA00023002"/>
    </source>
</evidence>
<keyword evidence="2 8" id="KW-0349">Heme</keyword>
<dbReference type="PANTHER" id="PTHR30600">
    <property type="entry name" value="CYTOCHROME C PEROXIDASE-RELATED"/>
    <property type="match status" value="1"/>
</dbReference>
<evidence type="ECO:0000256" key="8">
    <source>
        <dbReference type="PIRSR" id="PIRSR000294-1"/>
    </source>
</evidence>
<dbReference type="GO" id="GO:0042597">
    <property type="term" value="C:periplasmic space"/>
    <property type="evidence" value="ECO:0007669"/>
    <property type="project" value="UniProtKB-SubCell"/>
</dbReference>
<dbReference type="InterPro" id="IPR051395">
    <property type="entry name" value="Cytochrome_c_Peroxidase/MauG"/>
</dbReference>
<feature type="binding site" description="covalent" evidence="8">
    <location>
        <position position="58"/>
    </location>
    <ligand>
        <name>heme c</name>
        <dbReference type="ChEBI" id="CHEBI:61717"/>
        <label>1</label>
    </ligand>
</feature>
<accession>A0A7H9CIW5</accession>
<dbReference type="Pfam" id="PF03150">
    <property type="entry name" value="CCP_MauG"/>
    <property type="match status" value="1"/>
</dbReference>
<dbReference type="KEGG" id="cinf:CINF_1592"/>
<evidence type="ECO:0000256" key="2">
    <source>
        <dbReference type="ARBA" id="ARBA00022617"/>
    </source>
</evidence>
<evidence type="ECO:0000259" key="10">
    <source>
        <dbReference type="PROSITE" id="PS51007"/>
    </source>
</evidence>
<dbReference type="InterPro" id="IPR036909">
    <property type="entry name" value="Cyt_c-like_dom_sf"/>
</dbReference>
<comment type="cofactor">
    <cofactor evidence="8">
        <name>heme</name>
        <dbReference type="ChEBI" id="CHEBI:30413"/>
    </cofactor>
    <text evidence="8">Binds 2 heme groups.</text>
</comment>